<dbReference type="NCBIfam" id="TIGR01275">
    <property type="entry name" value="ACC_deam_rel"/>
    <property type="match status" value="1"/>
</dbReference>
<dbReference type="PANTHER" id="PTHR43780">
    <property type="entry name" value="1-AMINOCYCLOPROPANE-1-CARBOXYLATE DEAMINASE-RELATED"/>
    <property type="match status" value="1"/>
</dbReference>
<evidence type="ECO:0000256" key="2">
    <source>
        <dbReference type="ARBA" id="ARBA00008639"/>
    </source>
</evidence>
<protein>
    <recommendedName>
        <fullName evidence="5">Tryptophan synthase beta chain-like PALP domain-containing protein</fullName>
    </recommendedName>
</protein>
<sequence length="417" mass="44438">MGGNQSRGRSAAAATAAAASAEAPPSTNFLSWEPYTPPEWAKDLTLVPTHRFRLGMLPTPIHEWRLPGLPEGCRVLIKRDDLSGCQMSGNKVRKLEFLMDGAVAGGHDCVLTIGGVQSNHARATAVAAKYLGLDCHLILRTSRQLVDSDPGLIGNLLVERMAGATVHMVTKEEYAQYGSEALLERLRAELEAQGRKPYVIPVGGSNALGTWGYLQAVDEIVRQAADLEPKYGKITDVAMACGSGGTTAGLALGCHLSPLRARVHAYGVCDTPDYFYGYVDHLLAGLGWRRPDGSRGLMRAVQARGAGYAMSTEEELETARAVSDATGVVLDPVYSGKAVHGLLKEMRADPGAWRGRTVLFVHTGGLLGMYDKVDQLLPLLQSKGPAVQRLALGPDVPPPPPPPAAKEEQGEPKPLAA</sequence>
<evidence type="ECO:0000256" key="1">
    <source>
        <dbReference type="ARBA" id="ARBA00001933"/>
    </source>
</evidence>
<reference evidence="6" key="1">
    <citation type="journal article" date="2020" name="bioRxiv">
        <title>Comparative genomics of Chlamydomonas.</title>
        <authorList>
            <person name="Craig R.J."/>
            <person name="Hasan A.R."/>
            <person name="Ness R.W."/>
            <person name="Keightley P.D."/>
        </authorList>
    </citation>
    <scope>NUCLEOTIDE SEQUENCE</scope>
    <source>
        <strain evidence="6">CCAP 11/70</strain>
    </source>
</reference>
<keyword evidence="7" id="KW-1185">Reference proteome</keyword>
<proteinExistence type="inferred from homology"/>
<evidence type="ECO:0000256" key="3">
    <source>
        <dbReference type="ARBA" id="ARBA00022898"/>
    </source>
</evidence>
<dbReference type="AlphaFoldDB" id="A0A836BS60"/>
<dbReference type="InterPro" id="IPR027278">
    <property type="entry name" value="ACCD_DCysDesulf"/>
</dbReference>
<evidence type="ECO:0000259" key="5">
    <source>
        <dbReference type="Pfam" id="PF00291"/>
    </source>
</evidence>
<dbReference type="InterPro" id="IPR036052">
    <property type="entry name" value="TrpB-like_PALP_sf"/>
</dbReference>
<dbReference type="FunFam" id="3.40.50.1100:FF:000037">
    <property type="entry name" value="Bifunctional D-cysteine desulfhydrase/1-aminocyclopropane-1-carboxylate deaminase, mitochondrial"/>
    <property type="match status" value="1"/>
</dbReference>
<feature type="region of interest" description="Disordered" evidence="4">
    <location>
        <begin position="389"/>
        <end position="417"/>
    </location>
</feature>
<accession>A0A836BS60</accession>
<dbReference type="Proteomes" id="UP000612055">
    <property type="component" value="Unassembled WGS sequence"/>
</dbReference>
<dbReference type="PANTHER" id="PTHR43780:SF2">
    <property type="entry name" value="1-AMINOCYCLOPROPANE-1-CARBOXYLATE DEAMINASE-RELATED"/>
    <property type="match status" value="1"/>
</dbReference>
<evidence type="ECO:0000256" key="4">
    <source>
        <dbReference type="SAM" id="MobiDB-lite"/>
    </source>
</evidence>
<comment type="caution">
    <text evidence="6">The sequence shown here is derived from an EMBL/GenBank/DDBJ whole genome shotgun (WGS) entry which is preliminary data.</text>
</comment>
<dbReference type="InterPro" id="IPR005966">
    <property type="entry name" value="D-Cys_desShydrase"/>
</dbReference>
<dbReference type="SUPFAM" id="SSF53686">
    <property type="entry name" value="Tryptophan synthase beta subunit-like PLP-dependent enzymes"/>
    <property type="match status" value="1"/>
</dbReference>
<dbReference type="Pfam" id="PF00291">
    <property type="entry name" value="PALP"/>
    <property type="match status" value="1"/>
</dbReference>
<feature type="domain" description="Tryptophan synthase beta chain-like PALP" evidence="5">
    <location>
        <begin position="55"/>
        <end position="364"/>
    </location>
</feature>
<gene>
    <name evidence="6" type="ORF">HYH03_014409</name>
</gene>
<dbReference type="OrthoDB" id="10266364at2759"/>
<dbReference type="GO" id="GO:0019148">
    <property type="term" value="F:D-cysteine desulfhydrase activity"/>
    <property type="evidence" value="ECO:0007669"/>
    <property type="project" value="TreeGrafter"/>
</dbReference>
<dbReference type="EMBL" id="JAEHOE010000104">
    <property type="protein sequence ID" value="KAG2486910.1"/>
    <property type="molecule type" value="Genomic_DNA"/>
</dbReference>
<keyword evidence="3" id="KW-0663">Pyridoxal phosphate</keyword>
<evidence type="ECO:0000313" key="7">
    <source>
        <dbReference type="Proteomes" id="UP000612055"/>
    </source>
</evidence>
<evidence type="ECO:0000313" key="6">
    <source>
        <dbReference type="EMBL" id="KAG2486910.1"/>
    </source>
</evidence>
<dbReference type="InterPro" id="IPR001926">
    <property type="entry name" value="TrpB-like_PALP"/>
</dbReference>
<comment type="cofactor">
    <cofactor evidence="1">
        <name>pyridoxal 5'-phosphate</name>
        <dbReference type="ChEBI" id="CHEBI:597326"/>
    </cofactor>
</comment>
<comment type="similarity">
    <text evidence="2">Belongs to the ACC deaminase/D-cysteine desulfhydrase family.</text>
</comment>
<name>A0A836BS60_9CHLO</name>
<dbReference type="Gene3D" id="3.40.50.1100">
    <property type="match status" value="2"/>
</dbReference>
<feature type="compositionally biased region" description="Pro residues" evidence="4">
    <location>
        <begin position="395"/>
        <end position="404"/>
    </location>
</feature>
<organism evidence="6 7">
    <name type="scientific">Edaphochlamys debaryana</name>
    <dbReference type="NCBI Taxonomy" id="47281"/>
    <lineage>
        <taxon>Eukaryota</taxon>
        <taxon>Viridiplantae</taxon>
        <taxon>Chlorophyta</taxon>
        <taxon>core chlorophytes</taxon>
        <taxon>Chlorophyceae</taxon>
        <taxon>CS clade</taxon>
        <taxon>Chlamydomonadales</taxon>
        <taxon>Chlamydomonadales incertae sedis</taxon>
        <taxon>Edaphochlamys</taxon>
    </lineage>
</organism>